<evidence type="ECO:0000313" key="1">
    <source>
        <dbReference type="EMBL" id="SCG69562.1"/>
    </source>
</evidence>
<proteinExistence type="predicted"/>
<gene>
    <name evidence="1" type="ORF">GA0070609_4426</name>
</gene>
<organism evidence="1 2">
    <name type="scientific">Micromonospora echinaurantiaca</name>
    <dbReference type="NCBI Taxonomy" id="47857"/>
    <lineage>
        <taxon>Bacteria</taxon>
        <taxon>Bacillati</taxon>
        <taxon>Actinomycetota</taxon>
        <taxon>Actinomycetes</taxon>
        <taxon>Micromonosporales</taxon>
        <taxon>Micromonosporaceae</taxon>
        <taxon>Micromonospora</taxon>
    </lineage>
</organism>
<name>A0A1C5JG75_9ACTN</name>
<protein>
    <submittedName>
        <fullName evidence="1">Uncharacterized protein</fullName>
    </submittedName>
</protein>
<dbReference type="EMBL" id="LT607750">
    <property type="protein sequence ID" value="SCG69562.1"/>
    <property type="molecule type" value="Genomic_DNA"/>
</dbReference>
<accession>A0A1C5JG75</accession>
<dbReference type="AlphaFoldDB" id="A0A1C5JG75"/>
<reference evidence="1 2" key="1">
    <citation type="submission" date="2016-06" db="EMBL/GenBank/DDBJ databases">
        <authorList>
            <person name="Kjaerup R.B."/>
            <person name="Dalgaard T.S."/>
            <person name="Juul-Madsen H.R."/>
        </authorList>
    </citation>
    <scope>NUCLEOTIDE SEQUENCE [LARGE SCALE GENOMIC DNA]</scope>
    <source>
        <strain evidence="1 2">DSM 43904</strain>
    </source>
</reference>
<dbReference type="RefSeq" id="WP_157748267.1">
    <property type="nucleotide sequence ID" value="NZ_LT607750.1"/>
</dbReference>
<sequence length="53" mass="6275">MIPTDAERIRRWQQGLCGWCAEPLPEDRAYVREFCGDRCRQANHRAMKRAGLR</sequence>
<keyword evidence="2" id="KW-1185">Reference proteome</keyword>
<evidence type="ECO:0000313" key="2">
    <source>
        <dbReference type="Proteomes" id="UP000198217"/>
    </source>
</evidence>
<dbReference type="Proteomes" id="UP000198217">
    <property type="component" value="Chromosome I"/>
</dbReference>